<dbReference type="RefSeq" id="WP_197644745.1">
    <property type="nucleotide sequence ID" value="NZ_JAEACP010000012.1"/>
</dbReference>
<dbReference type="EMBL" id="JBHRSM010000053">
    <property type="protein sequence ID" value="MFC3088491.1"/>
    <property type="molecule type" value="Genomic_DNA"/>
</dbReference>
<protein>
    <submittedName>
        <fullName evidence="1">Uncharacterized protein</fullName>
    </submittedName>
</protein>
<name>A0ABV7DZC4_9RHOB</name>
<reference evidence="2" key="1">
    <citation type="journal article" date="2019" name="Int. J. Syst. Evol. Microbiol.">
        <title>The Global Catalogue of Microorganisms (GCM) 10K type strain sequencing project: providing services to taxonomists for standard genome sequencing and annotation.</title>
        <authorList>
            <consortium name="The Broad Institute Genomics Platform"/>
            <consortium name="The Broad Institute Genome Sequencing Center for Infectious Disease"/>
            <person name="Wu L."/>
            <person name="Ma J."/>
        </authorList>
    </citation>
    <scope>NUCLEOTIDE SEQUENCE [LARGE SCALE GENOMIC DNA]</scope>
    <source>
        <strain evidence="2">KCTC 62102</strain>
    </source>
</reference>
<accession>A0ABV7DZC4</accession>
<evidence type="ECO:0000313" key="1">
    <source>
        <dbReference type="EMBL" id="MFC3088491.1"/>
    </source>
</evidence>
<dbReference type="Proteomes" id="UP001595445">
    <property type="component" value="Unassembled WGS sequence"/>
</dbReference>
<comment type="caution">
    <text evidence="1">The sequence shown here is derived from an EMBL/GenBank/DDBJ whole genome shotgun (WGS) entry which is preliminary data.</text>
</comment>
<keyword evidence="2" id="KW-1185">Reference proteome</keyword>
<proteinExistence type="predicted"/>
<organism evidence="1 2">
    <name type="scientific">Tabrizicola soli</name>
    <dbReference type="NCBI Taxonomy" id="2185115"/>
    <lineage>
        <taxon>Bacteria</taxon>
        <taxon>Pseudomonadati</taxon>
        <taxon>Pseudomonadota</taxon>
        <taxon>Alphaproteobacteria</taxon>
        <taxon>Rhodobacterales</taxon>
        <taxon>Paracoccaceae</taxon>
        <taxon>Tabrizicola</taxon>
    </lineage>
</organism>
<gene>
    <name evidence="1" type="ORF">ACFOD6_20835</name>
</gene>
<sequence>MSETWRPIGVFVMPLVDMRFVIKGRANANEPPLTRMEPAAFLALVEESGPDDDPPAAA</sequence>
<evidence type="ECO:0000313" key="2">
    <source>
        <dbReference type="Proteomes" id="UP001595445"/>
    </source>
</evidence>